<proteinExistence type="predicted"/>
<name>A0ABW0BVE3_9BACT</name>
<sequence>MKFFYLSSKPNSNGEYEVHNQECEHIPDSLDRDYLGPFNNGTEALRKAEKLQPSVTLCKACCSQTFQSIFFKPKNP</sequence>
<dbReference type="RefSeq" id="WP_377912647.1">
    <property type="nucleotide sequence ID" value="NZ_JBHSKS010000003.1"/>
</dbReference>
<protein>
    <submittedName>
        <fullName evidence="1">Uncharacterized protein</fullName>
    </submittedName>
</protein>
<accession>A0ABW0BVE3</accession>
<comment type="caution">
    <text evidence="1">The sequence shown here is derived from an EMBL/GenBank/DDBJ whole genome shotgun (WGS) entry which is preliminary data.</text>
</comment>
<organism evidence="1 2">
    <name type="scientific">Algoriphagus aquatilis</name>
    <dbReference type="NCBI Taxonomy" id="490186"/>
    <lineage>
        <taxon>Bacteria</taxon>
        <taxon>Pseudomonadati</taxon>
        <taxon>Bacteroidota</taxon>
        <taxon>Cytophagia</taxon>
        <taxon>Cytophagales</taxon>
        <taxon>Cyclobacteriaceae</taxon>
        <taxon>Algoriphagus</taxon>
    </lineage>
</organism>
<evidence type="ECO:0000313" key="1">
    <source>
        <dbReference type="EMBL" id="MFC5191005.1"/>
    </source>
</evidence>
<dbReference type="Proteomes" id="UP001596163">
    <property type="component" value="Unassembled WGS sequence"/>
</dbReference>
<keyword evidence="2" id="KW-1185">Reference proteome</keyword>
<evidence type="ECO:0000313" key="2">
    <source>
        <dbReference type="Proteomes" id="UP001596163"/>
    </source>
</evidence>
<reference evidence="2" key="1">
    <citation type="journal article" date="2019" name="Int. J. Syst. Evol. Microbiol.">
        <title>The Global Catalogue of Microorganisms (GCM) 10K type strain sequencing project: providing services to taxonomists for standard genome sequencing and annotation.</title>
        <authorList>
            <consortium name="The Broad Institute Genomics Platform"/>
            <consortium name="The Broad Institute Genome Sequencing Center for Infectious Disease"/>
            <person name="Wu L."/>
            <person name="Ma J."/>
        </authorList>
    </citation>
    <scope>NUCLEOTIDE SEQUENCE [LARGE SCALE GENOMIC DNA]</scope>
    <source>
        <strain evidence="2">CGMCC 1.7030</strain>
    </source>
</reference>
<dbReference type="EMBL" id="JBHSKS010000003">
    <property type="protein sequence ID" value="MFC5191005.1"/>
    <property type="molecule type" value="Genomic_DNA"/>
</dbReference>
<gene>
    <name evidence="1" type="ORF">ACFPIK_04455</name>
</gene>